<keyword evidence="4" id="KW-1185">Reference proteome</keyword>
<keyword evidence="2" id="KW-1133">Transmembrane helix</keyword>
<dbReference type="Proteomes" id="UP001642409">
    <property type="component" value="Unassembled WGS sequence"/>
</dbReference>
<reference evidence="3 4" key="1">
    <citation type="submission" date="2024-07" db="EMBL/GenBank/DDBJ databases">
        <authorList>
            <person name="Akdeniz Z."/>
        </authorList>
    </citation>
    <scope>NUCLEOTIDE SEQUENCE [LARGE SCALE GENOMIC DNA]</scope>
</reference>
<organism evidence="3 4">
    <name type="scientific">Hexamita inflata</name>
    <dbReference type="NCBI Taxonomy" id="28002"/>
    <lineage>
        <taxon>Eukaryota</taxon>
        <taxon>Metamonada</taxon>
        <taxon>Diplomonadida</taxon>
        <taxon>Hexamitidae</taxon>
        <taxon>Hexamitinae</taxon>
        <taxon>Hexamita</taxon>
    </lineage>
</organism>
<sequence>MVDNMNQYKDDLEGGIIYLNEINKERARNGEELIALECNTGGIQYGDDKYMPAKQLLQLAINLGIPISIGSDCHYQNEVGRQFKQCFTDLQNMGLQELCYFKKKRMQTYSDQLFQKQIKHSLTRNIYFQQFTIKSCRNHSYNSQNKQNYVFQFSLRFSVVTSESIFLYFINIIQSTVLFFRNTLKY</sequence>
<name>A0ABP1KAK9_9EUKA</name>
<accession>A0ABP1KAK9</accession>
<protein>
    <submittedName>
        <fullName evidence="3">Histidinol-phosphatase</fullName>
    </submittedName>
</protein>
<keyword evidence="2" id="KW-0812">Transmembrane</keyword>
<dbReference type="PANTHER" id="PTHR21039:SF0">
    <property type="entry name" value="HISTIDINOL-PHOSPHATASE"/>
    <property type="match status" value="1"/>
</dbReference>
<evidence type="ECO:0000256" key="2">
    <source>
        <dbReference type="SAM" id="Phobius"/>
    </source>
</evidence>
<keyword evidence="1" id="KW-0378">Hydrolase</keyword>
<comment type="caution">
    <text evidence="3">The sequence shown here is derived from an EMBL/GenBank/DDBJ whole genome shotgun (WGS) entry which is preliminary data.</text>
</comment>
<proteinExistence type="predicted"/>
<dbReference type="SUPFAM" id="SSF89550">
    <property type="entry name" value="PHP domain-like"/>
    <property type="match status" value="1"/>
</dbReference>
<evidence type="ECO:0000313" key="4">
    <source>
        <dbReference type="Proteomes" id="UP001642409"/>
    </source>
</evidence>
<dbReference type="InterPro" id="IPR010140">
    <property type="entry name" value="Histidinol_P_phosphatase_HisJ"/>
</dbReference>
<dbReference type="PANTHER" id="PTHR21039">
    <property type="entry name" value="HISTIDINOL PHOSPHATASE-RELATED"/>
    <property type="match status" value="1"/>
</dbReference>
<keyword evidence="2" id="KW-0472">Membrane</keyword>
<evidence type="ECO:0000256" key="1">
    <source>
        <dbReference type="ARBA" id="ARBA00022801"/>
    </source>
</evidence>
<dbReference type="Gene3D" id="3.20.20.140">
    <property type="entry name" value="Metal-dependent hydrolases"/>
    <property type="match status" value="1"/>
</dbReference>
<gene>
    <name evidence="3" type="ORF">HINF_LOCUS47016</name>
</gene>
<feature type="transmembrane region" description="Helical" evidence="2">
    <location>
        <begin position="165"/>
        <end position="184"/>
    </location>
</feature>
<dbReference type="EMBL" id="CAXDID020000210">
    <property type="protein sequence ID" value="CAL6056422.1"/>
    <property type="molecule type" value="Genomic_DNA"/>
</dbReference>
<evidence type="ECO:0000313" key="3">
    <source>
        <dbReference type="EMBL" id="CAL6056422.1"/>
    </source>
</evidence>
<dbReference type="InterPro" id="IPR016195">
    <property type="entry name" value="Pol/histidinol_Pase-like"/>
</dbReference>